<evidence type="ECO:0000256" key="1">
    <source>
        <dbReference type="SAM" id="MobiDB-lite"/>
    </source>
</evidence>
<sequence length="151" mass="16010">MDGSSPPSFTGPRAETTSHSPVNDSYNAADKGPQSFSDFNSGRPDSFTQDQPHTWGKDGDSVMKRLPSIKDVAPGRGQSYTVPSADAGNANRGSVVGDIYDSEKPKTVGDLAAAHKHDSGTVGWLSVHVGSKELQQRPLWEALSIPGDLEC</sequence>
<gene>
    <name evidence="2" type="ORF">LVIROSA_LOCUS23086</name>
</gene>
<feature type="compositionally biased region" description="Polar residues" evidence="1">
    <location>
        <begin position="15"/>
        <end position="26"/>
    </location>
</feature>
<dbReference type="EMBL" id="CAKMRJ010004445">
    <property type="protein sequence ID" value="CAH1436725.1"/>
    <property type="molecule type" value="Genomic_DNA"/>
</dbReference>
<proteinExistence type="predicted"/>
<organism evidence="2 3">
    <name type="scientific">Lactuca virosa</name>
    <dbReference type="NCBI Taxonomy" id="75947"/>
    <lineage>
        <taxon>Eukaryota</taxon>
        <taxon>Viridiplantae</taxon>
        <taxon>Streptophyta</taxon>
        <taxon>Embryophyta</taxon>
        <taxon>Tracheophyta</taxon>
        <taxon>Spermatophyta</taxon>
        <taxon>Magnoliopsida</taxon>
        <taxon>eudicotyledons</taxon>
        <taxon>Gunneridae</taxon>
        <taxon>Pentapetalae</taxon>
        <taxon>asterids</taxon>
        <taxon>campanulids</taxon>
        <taxon>Asterales</taxon>
        <taxon>Asteraceae</taxon>
        <taxon>Cichorioideae</taxon>
        <taxon>Cichorieae</taxon>
        <taxon>Lactucinae</taxon>
        <taxon>Lactuca</taxon>
    </lineage>
</organism>
<comment type="caution">
    <text evidence="2">The sequence shown here is derived from an EMBL/GenBank/DDBJ whole genome shotgun (WGS) entry which is preliminary data.</text>
</comment>
<accession>A0AAU9NG33</accession>
<feature type="region of interest" description="Disordered" evidence="1">
    <location>
        <begin position="1"/>
        <end position="91"/>
    </location>
</feature>
<keyword evidence="3" id="KW-1185">Reference proteome</keyword>
<reference evidence="2 3" key="1">
    <citation type="submission" date="2022-01" db="EMBL/GenBank/DDBJ databases">
        <authorList>
            <person name="Xiong W."/>
            <person name="Schranz E."/>
        </authorList>
    </citation>
    <scope>NUCLEOTIDE SEQUENCE [LARGE SCALE GENOMIC DNA]</scope>
</reference>
<evidence type="ECO:0000313" key="3">
    <source>
        <dbReference type="Proteomes" id="UP001157418"/>
    </source>
</evidence>
<evidence type="ECO:0000313" key="2">
    <source>
        <dbReference type="EMBL" id="CAH1436725.1"/>
    </source>
</evidence>
<name>A0AAU9NG33_9ASTR</name>
<protein>
    <submittedName>
        <fullName evidence="2">Uncharacterized protein</fullName>
    </submittedName>
</protein>
<dbReference type="Proteomes" id="UP001157418">
    <property type="component" value="Unassembled WGS sequence"/>
</dbReference>
<dbReference type="AlphaFoldDB" id="A0AAU9NG33"/>